<gene>
    <name evidence="1" type="ORF">HPB49_015397</name>
</gene>
<name>A0ACB8CRL6_DERSI</name>
<evidence type="ECO:0000313" key="1">
    <source>
        <dbReference type="EMBL" id="KAH7949794.1"/>
    </source>
</evidence>
<comment type="caution">
    <text evidence="1">The sequence shown here is derived from an EMBL/GenBank/DDBJ whole genome shotgun (WGS) entry which is preliminary data.</text>
</comment>
<dbReference type="Proteomes" id="UP000821865">
    <property type="component" value="Chromosome 5"/>
</dbReference>
<protein>
    <submittedName>
        <fullName evidence="1">Uncharacterized protein</fullName>
    </submittedName>
</protein>
<proteinExistence type="predicted"/>
<organism evidence="1 2">
    <name type="scientific">Dermacentor silvarum</name>
    <name type="common">Tick</name>
    <dbReference type="NCBI Taxonomy" id="543639"/>
    <lineage>
        <taxon>Eukaryota</taxon>
        <taxon>Metazoa</taxon>
        <taxon>Ecdysozoa</taxon>
        <taxon>Arthropoda</taxon>
        <taxon>Chelicerata</taxon>
        <taxon>Arachnida</taxon>
        <taxon>Acari</taxon>
        <taxon>Parasitiformes</taxon>
        <taxon>Ixodida</taxon>
        <taxon>Ixodoidea</taxon>
        <taxon>Ixodidae</taxon>
        <taxon>Rhipicephalinae</taxon>
        <taxon>Dermacentor</taxon>
    </lineage>
</organism>
<evidence type="ECO:0000313" key="2">
    <source>
        <dbReference type="Proteomes" id="UP000821865"/>
    </source>
</evidence>
<accession>A0ACB8CRL6</accession>
<sequence>MTKGVNFDWNHPEDECDVLKQPQLFHVLVGSLVKQLRDSSREGDALTVPPLQCYVGPYDLQSVLDSVEHVVVATHKLRPRSSVDCSGARLYAAPSFREIRSTYNDTYRKKFAYSISRGYPKGVCSLEGYSHVRSRALFKLPCRTTLQNVCLLGPIMSLLHAQKLVLFRCGDSMIEHQVFVRGVELSLDEHCDPPSLLEAVDSMQLCSGAARSVEFPLGRSSNMKS</sequence>
<dbReference type="EMBL" id="CM023474">
    <property type="protein sequence ID" value="KAH7949794.1"/>
    <property type="molecule type" value="Genomic_DNA"/>
</dbReference>
<reference evidence="1" key="1">
    <citation type="submission" date="2020-05" db="EMBL/GenBank/DDBJ databases">
        <title>Large-scale comparative analyses of tick genomes elucidate their genetic diversity and vector capacities.</title>
        <authorList>
            <person name="Jia N."/>
            <person name="Wang J."/>
            <person name="Shi W."/>
            <person name="Du L."/>
            <person name="Sun Y."/>
            <person name="Zhan W."/>
            <person name="Jiang J."/>
            <person name="Wang Q."/>
            <person name="Zhang B."/>
            <person name="Ji P."/>
            <person name="Sakyi L.B."/>
            <person name="Cui X."/>
            <person name="Yuan T."/>
            <person name="Jiang B."/>
            <person name="Yang W."/>
            <person name="Lam T.T.-Y."/>
            <person name="Chang Q."/>
            <person name="Ding S."/>
            <person name="Wang X."/>
            <person name="Zhu J."/>
            <person name="Ruan X."/>
            <person name="Zhao L."/>
            <person name="Wei J."/>
            <person name="Que T."/>
            <person name="Du C."/>
            <person name="Cheng J."/>
            <person name="Dai P."/>
            <person name="Han X."/>
            <person name="Huang E."/>
            <person name="Gao Y."/>
            <person name="Liu J."/>
            <person name="Shao H."/>
            <person name="Ye R."/>
            <person name="Li L."/>
            <person name="Wei W."/>
            <person name="Wang X."/>
            <person name="Wang C."/>
            <person name="Yang T."/>
            <person name="Huo Q."/>
            <person name="Li W."/>
            <person name="Guo W."/>
            <person name="Chen H."/>
            <person name="Zhou L."/>
            <person name="Ni X."/>
            <person name="Tian J."/>
            <person name="Zhou Y."/>
            <person name="Sheng Y."/>
            <person name="Liu T."/>
            <person name="Pan Y."/>
            <person name="Xia L."/>
            <person name="Li J."/>
            <person name="Zhao F."/>
            <person name="Cao W."/>
        </authorList>
    </citation>
    <scope>NUCLEOTIDE SEQUENCE</scope>
    <source>
        <strain evidence="1">Dsil-2018</strain>
    </source>
</reference>
<keyword evidence="2" id="KW-1185">Reference proteome</keyword>